<evidence type="ECO:0000313" key="2">
    <source>
        <dbReference type="Proteomes" id="UP001162501"/>
    </source>
</evidence>
<accession>A0AC59Z1K1</accession>
<feature type="non-terminal residue" evidence="1">
    <location>
        <position position="72"/>
    </location>
</feature>
<evidence type="ECO:0000313" key="1">
    <source>
        <dbReference type="EMBL" id="CAN0154219.1"/>
    </source>
</evidence>
<gene>
    <name evidence="1" type="ORF">MRATA1EN22A_LOCUS12848</name>
</gene>
<sequence>PLAQAAVRFPHGPRSRGLPGLGAGVLPESPPIGSPPGAGPRYPASDWMELAPAGLTHWRDPVGAWPGRGGAG</sequence>
<reference evidence="1" key="2">
    <citation type="submission" date="2025-03" db="EMBL/GenBank/DDBJ databases">
        <authorList>
            <consortium name="ELIXIR-Norway"/>
            <consortium name="Elixir Norway"/>
        </authorList>
    </citation>
    <scope>NUCLEOTIDE SEQUENCE</scope>
</reference>
<feature type="non-terminal residue" evidence="1">
    <location>
        <position position="1"/>
    </location>
</feature>
<organism evidence="1 2">
    <name type="scientific">Rangifer tarandus platyrhynchus</name>
    <name type="common">Svalbard reindeer</name>
    <dbReference type="NCBI Taxonomy" id="3082113"/>
    <lineage>
        <taxon>Eukaryota</taxon>
        <taxon>Metazoa</taxon>
        <taxon>Chordata</taxon>
        <taxon>Craniata</taxon>
        <taxon>Vertebrata</taxon>
        <taxon>Euteleostomi</taxon>
        <taxon>Mammalia</taxon>
        <taxon>Eutheria</taxon>
        <taxon>Laurasiatheria</taxon>
        <taxon>Artiodactyla</taxon>
        <taxon>Ruminantia</taxon>
        <taxon>Pecora</taxon>
        <taxon>Cervidae</taxon>
        <taxon>Odocoileinae</taxon>
        <taxon>Rangifer</taxon>
    </lineage>
</organism>
<proteinExistence type="predicted"/>
<protein>
    <submittedName>
        <fullName evidence="1">Uncharacterized protein</fullName>
    </submittedName>
</protein>
<reference evidence="1" key="1">
    <citation type="submission" date="2023-05" db="EMBL/GenBank/DDBJ databases">
        <authorList>
            <consortium name="ELIXIR-Norway"/>
        </authorList>
    </citation>
    <scope>NUCLEOTIDE SEQUENCE</scope>
</reference>
<dbReference type="EMBL" id="OX596106">
    <property type="protein sequence ID" value="CAN0154219.1"/>
    <property type="molecule type" value="Genomic_DNA"/>
</dbReference>
<name>A0AC59Z1K1_RANTA</name>
<dbReference type="Proteomes" id="UP001162501">
    <property type="component" value="Chromosome 22"/>
</dbReference>